<keyword evidence="4" id="KW-1185">Reference proteome</keyword>
<feature type="region of interest" description="Disordered" evidence="1">
    <location>
        <begin position="69"/>
        <end position="90"/>
    </location>
</feature>
<dbReference type="InterPro" id="IPR036844">
    <property type="entry name" value="Hint_dom_sf"/>
</dbReference>
<dbReference type="InterPro" id="IPR022385">
    <property type="entry name" value="Rhs_assc_core"/>
</dbReference>
<organism evidence="3 4">
    <name type="scientific">Streptomyces camelliae</name>
    <dbReference type="NCBI Taxonomy" id="3004093"/>
    <lineage>
        <taxon>Bacteria</taxon>
        <taxon>Bacillati</taxon>
        <taxon>Actinomycetota</taxon>
        <taxon>Actinomycetes</taxon>
        <taxon>Kitasatosporales</taxon>
        <taxon>Streptomycetaceae</taxon>
        <taxon>Streptomyces</taxon>
    </lineage>
</organism>
<name>A0ABY7P1C5_9ACTN</name>
<dbReference type="PANTHER" id="PTHR32305:SF17">
    <property type="entry name" value="TRNA NUCLEASE WAPA"/>
    <property type="match status" value="1"/>
</dbReference>
<dbReference type="NCBIfam" id="TIGR01643">
    <property type="entry name" value="YD_repeat_2x"/>
    <property type="match status" value="3"/>
</dbReference>
<evidence type="ECO:0000256" key="1">
    <source>
        <dbReference type="SAM" id="MobiDB-lite"/>
    </source>
</evidence>
<feature type="region of interest" description="Disordered" evidence="1">
    <location>
        <begin position="1008"/>
        <end position="1034"/>
    </location>
</feature>
<feature type="region of interest" description="Disordered" evidence="1">
    <location>
        <begin position="1669"/>
        <end position="1733"/>
    </location>
</feature>
<dbReference type="NCBIfam" id="TIGR03696">
    <property type="entry name" value="Rhs_assc_core"/>
    <property type="match status" value="1"/>
</dbReference>
<protein>
    <submittedName>
        <fullName evidence="3">Polymorphic toxin-type HINT domain-containing protein</fullName>
    </submittedName>
</protein>
<reference evidence="3 4" key="1">
    <citation type="submission" date="2022-12" db="EMBL/GenBank/DDBJ databases">
        <authorList>
            <person name="Mo P."/>
        </authorList>
    </citation>
    <scope>NUCLEOTIDE SEQUENCE [LARGE SCALE GENOMIC DNA]</scope>
    <source>
        <strain evidence="3 4">HUAS 2-6</strain>
    </source>
</reference>
<feature type="chain" id="PRO_5047509550" evidence="2">
    <location>
        <begin position="32"/>
        <end position="2362"/>
    </location>
</feature>
<proteinExistence type="predicted"/>
<dbReference type="Gene3D" id="2.180.10.10">
    <property type="entry name" value="RHS repeat-associated core"/>
    <property type="match status" value="2"/>
</dbReference>
<dbReference type="Pfam" id="PF05593">
    <property type="entry name" value="RHS_repeat"/>
    <property type="match status" value="3"/>
</dbReference>
<keyword evidence="2" id="KW-0732">Signal</keyword>
<feature type="compositionally biased region" description="Low complexity" evidence="1">
    <location>
        <begin position="81"/>
        <end position="90"/>
    </location>
</feature>
<dbReference type="InterPro" id="IPR006530">
    <property type="entry name" value="YD"/>
</dbReference>
<dbReference type="Proteomes" id="UP001212326">
    <property type="component" value="Chromosome"/>
</dbReference>
<feature type="compositionally biased region" description="Low complexity" evidence="1">
    <location>
        <begin position="1674"/>
        <end position="1719"/>
    </location>
</feature>
<dbReference type="PANTHER" id="PTHR32305">
    <property type="match status" value="1"/>
</dbReference>
<dbReference type="InterPro" id="IPR050708">
    <property type="entry name" value="T6SS_VgrG/RHS"/>
</dbReference>
<evidence type="ECO:0000256" key="2">
    <source>
        <dbReference type="SAM" id="SignalP"/>
    </source>
</evidence>
<dbReference type="EMBL" id="CP115300">
    <property type="protein sequence ID" value="WBO64310.1"/>
    <property type="molecule type" value="Genomic_DNA"/>
</dbReference>
<dbReference type="RefSeq" id="WP_270082059.1">
    <property type="nucleotide sequence ID" value="NZ_CP115300.1"/>
</dbReference>
<dbReference type="CDD" id="cd00081">
    <property type="entry name" value="Hint"/>
    <property type="match status" value="1"/>
</dbReference>
<dbReference type="Gene3D" id="2.170.16.10">
    <property type="entry name" value="Hedgehog/Intein (Hint) domain"/>
    <property type="match status" value="1"/>
</dbReference>
<evidence type="ECO:0000313" key="4">
    <source>
        <dbReference type="Proteomes" id="UP001212326"/>
    </source>
</evidence>
<dbReference type="Pfam" id="PF07591">
    <property type="entry name" value="PT-HINT"/>
    <property type="match status" value="1"/>
</dbReference>
<feature type="compositionally biased region" description="Low complexity" evidence="1">
    <location>
        <begin position="219"/>
        <end position="228"/>
    </location>
</feature>
<gene>
    <name evidence="3" type="ORF">O1G22_16460</name>
</gene>
<dbReference type="InterPro" id="IPR031325">
    <property type="entry name" value="RHS_repeat"/>
</dbReference>
<dbReference type="SUPFAM" id="SSF51294">
    <property type="entry name" value="Hedgehog/intein (Hint) domain"/>
    <property type="match status" value="1"/>
</dbReference>
<accession>A0ABY7P1C5</accession>
<feature type="region of interest" description="Disordered" evidence="1">
    <location>
        <begin position="1085"/>
        <end position="1110"/>
    </location>
</feature>
<evidence type="ECO:0000313" key="3">
    <source>
        <dbReference type="EMBL" id="WBO64310.1"/>
    </source>
</evidence>
<feature type="region of interest" description="Disordered" evidence="1">
    <location>
        <begin position="203"/>
        <end position="241"/>
    </location>
</feature>
<sequence length="2362" mass="249140">MSVWGGKRRASRLRRSGWVVFLAVGSLFASAGTAGADAVQRTAHHHASAPDVHAAPSVKGVKPAATHFAKPHDQATRQYRPTATTLPTPQTATLPVAAPHKSLAAAHGSPRLPLSMEQVAPKHGRYSGPSAAKVTVKSRTEAAKAGVNGVLFTLAPSGKGIGTAQLSLDYSGFAQAYGGAFGSRLHLVRLPACALTTPQRAACRTQTPLRSRNDARSKSVSTSLPLSGTSGGSSGGSSMMVMAAVSGSGGGDGGGPSGSYAATTLKPSGSWSAGGSSGSFTYSYPMAVPSSASALTPKPSLDYDSGSVDGQTAATEAQSSWVGDGWSTPQSFIEQSFVSCSDSPEGTASPVSTSDECYDGPILTLSLNGSTTSLVWDSSKSVWKPQNDNGAVVKHVTNSNNGTGTYNTDYWTVTERDGKVYSFGRNELPGWASGKATTNSVDTEPVYSAHSGDPCYNSSGFTSSVCTMAYRWNLDYVTDVQGDAMSYYYKQDTNYYGEDNGAHNVSYVRDSHLDHIDYGFTDGNAYGTVPDKVLFTTGDRCVSGTCDPLNSTTKANWPDVPYDLVCASGATCAAHSPSFFSTVRLTTVTTEQYAAASSAYAKVDSWALTQTMPTSGDGNATLWLSGIAHTGQDTAGGGSTSPITLPSVSFTAVDLQNRVDTVTDGLPPLDRFRISAVTTETGSVIGVQYAQTAACSAPVTISPASNTSSCFPVYWTPQGYSAPFLDWFNKYVANKVTQTDPTGGAPTMATSYQYAKPAWHFDDNEVVQKKYRTYGQWRGYGDVKTLTGDGVNDKQTLAETTYYQGMSDDNNTTAVSLTDSQGGSHEDLNQLAGQSLESTSYLGNGGPVDHSAITSYWVSPATATRTRSGLPDLTANAVEPVETWTRQAVTDGGTTTWRINETDTAYDATTTDADFGLQTAQYSHTVPANAAYERCTTTTYAAPNSGENLVGLVASTETDSVPCGGFTEGSTASVPGSVNTLTAPATVNRPDQVVSASRTFYDDQSMATTWPQPASPTFPQTSAPTKGDASVTQQASGYSGGAFTWQTTKSQVYDSRGRVTAAYDANGKKTATAFTDDAYGSVTGTTTTNPLNQSTTTTLDPTRGLPLTTTDANGVVTTVQFDTLGRTTSAWLDSRATTSPANYTYSYTVSNSGISATTTNKLNDSSGYQTSTTLYDALMRPRQTQTGTPQGGRLVSDTFYDTRGWKSATYNGWWDSATTPNTTLVSAANLKDEVPNQDYFSYDGLGRTLIDLSEKDNVEVSRTTTVYNGDRTTVIPPSGGVTKSTVTDPLGRTTELDEYTSTPTLNTPSNTFTGTWSVTGGTSQATTYGYDDHGNQNSVTAAGSTWTSTYDLLGRVTAKHDPDAGDSTMQYDNAGNLLQSTDSRNKTISFTYDALGRKTGEYDAPVTGQSTSNQLASWVYDNSDNAVTGMKYAIGHVTTETAYSGGAAYVTQSKGFNVFGESLGETVTIPSSTEGSTLGTSYTFQHTYTTTTGLPFRDIYPAAGGLPAETVGHTYSGALDLPSGLGSTSGYAQTTAYDAFGRVQQETIGMGSNEAWITNTYDPHTSKLTDQLVTRSTATPTNVDEQAYTYDPAGNITKQTSTRLGSTTSTETQCYQYDNLDRLTQAWTATDSCAATPSGTNSSTVGDALDTKGAYWTSWSLDALGNRTGEVQHSTTGGTDTTTTYGYNGNSTNQPHTLTSTDTTGGATASTTATYDSAGNTQTRTTPANGTQTFAWDDAGRLTGITGGTKGDSHYLYDPEGNLLLQKGPSSTTLYLPGEQLTLDTTSGTVNSNRYYTLPGGGRAVRTGSTASGSTSTYTFQIPDQHGTAGLSLDSTAQTPTWREFTPYGAPRGTTVTWSDNRGFLNAPTDTNTALSIIGARQYDPTTGRFISLDPLFEATDPQQMAGYAYAGANPVTNSDPTGMILRNSDGSECSGGWNECGPGSVDTSGVDMSGDNGCSGEGDSLPWNCYGFTPSEYGSAETDTWHGTPPPTYENDHLSDPIVVHVPVAPHDKGTSWWKSGLDLLGDAGKFIYHASGAADVVGCLKDPSWGGCTKAAFMVVLTVGTGGEDEVVMMGADALEDGAADLATSGDELMGVACKLSFSPSTRVLMAHGKTKPIAKIKPGDKVEAGNPQTGKHQGPRTVQHVWINHDHDLLDVTIRTKDGHTATVHTTAKHPFWDDTIHQWVLAGKLHRGDALNTATNGHVHVVAIRTTPGAANRWNLTVQQLHTYYVLAGATPVLVHNCKEGVATLHYHGEGNHFSIEVTDGETVTHTHLMPHDGEAVVSPYDGPPSIMSRDLDLPNAEAALKFQEETQGSWGPYHPLGNSCLTYCASVLREGGAEVPEGKAAIPWARKFLSGGE</sequence>
<feature type="compositionally biased region" description="Low complexity" evidence="1">
    <location>
        <begin position="1085"/>
        <end position="1099"/>
    </location>
</feature>
<feature type="signal peptide" evidence="2">
    <location>
        <begin position="1"/>
        <end position="31"/>
    </location>
</feature>
<feature type="compositionally biased region" description="Polar residues" evidence="1">
    <location>
        <begin position="1720"/>
        <end position="1733"/>
    </location>
</feature>